<sequence>MNRTTATAVFGAAGLVAAGLVALPVAVSVVELIDPGCEARTARDLRALRDVVRSGPVRPTHVTDHSDCDSGGDPWLGFETPDGTSAKTIVTQYVSAGWKRYPAVPAALGAVDGETAVAVTKAAGDRQMLLILYTQQSSGRVTGEMAFTS</sequence>
<accession>A0A8J3XXI6</accession>
<protein>
    <submittedName>
        <fullName evidence="1">Uncharacterized protein</fullName>
    </submittedName>
</protein>
<evidence type="ECO:0000313" key="2">
    <source>
        <dbReference type="Proteomes" id="UP000605992"/>
    </source>
</evidence>
<reference evidence="1" key="1">
    <citation type="submission" date="2021-01" db="EMBL/GenBank/DDBJ databases">
        <title>Whole genome shotgun sequence of Planotetraspora thailandica NBRC 104271.</title>
        <authorList>
            <person name="Komaki H."/>
            <person name="Tamura T."/>
        </authorList>
    </citation>
    <scope>NUCLEOTIDE SEQUENCE</scope>
    <source>
        <strain evidence="1">NBRC 104271</strain>
    </source>
</reference>
<name>A0A8J3XXI6_9ACTN</name>
<keyword evidence="2" id="KW-1185">Reference proteome</keyword>
<evidence type="ECO:0000313" key="1">
    <source>
        <dbReference type="EMBL" id="GII56689.1"/>
    </source>
</evidence>
<dbReference type="Proteomes" id="UP000605992">
    <property type="component" value="Unassembled WGS sequence"/>
</dbReference>
<dbReference type="AlphaFoldDB" id="A0A8J3XXI6"/>
<dbReference type="EMBL" id="BOOR01000038">
    <property type="protein sequence ID" value="GII56689.1"/>
    <property type="molecule type" value="Genomic_DNA"/>
</dbReference>
<dbReference type="RefSeq" id="WP_203946832.1">
    <property type="nucleotide sequence ID" value="NZ_BOOR01000038.1"/>
</dbReference>
<organism evidence="1 2">
    <name type="scientific">Planotetraspora thailandica</name>
    <dbReference type="NCBI Taxonomy" id="487172"/>
    <lineage>
        <taxon>Bacteria</taxon>
        <taxon>Bacillati</taxon>
        <taxon>Actinomycetota</taxon>
        <taxon>Actinomycetes</taxon>
        <taxon>Streptosporangiales</taxon>
        <taxon>Streptosporangiaceae</taxon>
        <taxon>Planotetraspora</taxon>
    </lineage>
</organism>
<proteinExistence type="predicted"/>
<gene>
    <name evidence="1" type="ORF">Pth03_50780</name>
</gene>
<comment type="caution">
    <text evidence="1">The sequence shown here is derived from an EMBL/GenBank/DDBJ whole genome shotgun (WGS) entry which is preliminary data.</text>
</comment>